<evidence type="ECO:0000256" key="3">
    <source>
        <dbReference type="ARBA" id="ARBA00023170"/>
    </source>
</evidence>
<evidence type="ECO:0000256" key="2">
    <source>
        <dbReference type="ARBA" id="ARBA00023130"/>
    </source>
</evidence>
<evidence type="ECO:0000313" key="6">
    <source>
        <dbReference type="Ensembl" id="ENSEEEP00000055236.1"/>
    </source>
</evidence>
<protein>
    <recommendedName>
        <fullName evidence="5">Immunoglobulin V-set domain-containing protein</fullName>
    </recommendedName>
</protein>
<keyword evidence="3" id="KW-0675">Receptor</keyword>
<proteinExistence type="predicted"/>
<keyword evidence="7" id="KW-1185">Reference proteome</keyword>
<evidence type="ECO:0000256" key="4">
    <source>
        <dbReference type="ARBA" id="ARBA00023319"/>
    </source>
</evidence>
<keyword evidence="2" id="KW-1064">Adaptive immunity</keyword>
<dbReference type="GeneTree" id="ENSGT01120000273217"/>
<dbReference type="PANTHER" id="PTHR19367:SF18">
    <property type="entry name" value="T CELL RECEPTOR ALPHA VARIABLE 16"/>
    <property type="match status" value="1"/>
</dbReference>
<dbReference type="SUPFAM" id="SSF48726">
    <property type="entry name" value="Immunoglobulin"/>
    <property type="match status" value="2"/>
</dbReference>
<sequence>MIKWYLRETLCDEQREELMTASEGDAAVLKCEYNTEDQSPCLLWYKQQRNGFPKFVLMNLTFGQGHTELEIKARFSGNLDSKSIDLLISSAAVSDSALVSGTNYALQWYVQYSRSRPEFIDYIFLSQIDKDSVLPGMSVNLDKNQSRVDLLISFATISNSAMYYCALAPTVTGNPAMLYKKPPTMKSCISREVTSHLKNKSHRLW</sequence>
<evidence type="ECO:0000256" key="1">
    <source>
        <dbReference type="ARBA" id="ARBA00022729"/>
    </source>
</evidence>
<keyword evidence="1" id="KW-0732">Signal</keyword>
<organism evidence="6 7">
    <name type="scientific">Electrophorus electricus</name>
    <name type="common">Electric eel</name>
    <name type="synonym">Gymnotus electricus</name>
    <dbReference type="NCBI Taxonomy" id="8005"/>
    <lineage>
        <taxon>Eukaryota</taxon>
        <taxon>Metazoa</taxon>
        <taxon>Chordata</taxon>
        <taxon>Craniata</taxon>
        <taxon>Vertebrata</taxon>
        <taxon>Euteleostomi</taxon>
        <taxon>Actinopterygii</taxon>
        <taxon>Neopterygii</taxon>
        <taxon>Teleostei</taxon>
        <taxon>Ostariophysi</taxon>
        <taxon>Gymnotiformes</taxon>
        <taxon>Gymnotoidei</taxon>
        <taxon>Gymnotidae</taxon>
        <taxon>Electrophorus</taxon>
    </lineage>
</organism>
<dbReference type="Proteomes" id="UP000314983">
    <property type="component" value="Chromosome 18"/>
</dbReference>
<evidence type="ECO:0000259" key="5">
    <source>
        <dbReference type="Pfam" id="PF07686"/>
    </source>
</evidence>
<dbReference type="PANTHER" id="PTHR19367">
    <property type="entry name" value="T-CELL RECEPTOR ALPHA CHAIN V REGION"/>
    <property type="match status" value="1"/>
</dbReference>
<evidence type="ECO:0000313" key="7">
    <source>
        <dbReference type="Proteomes" id="UP000314983"/>
    </source>
</evidence>
<reference evidence="6 7" key="1">
    <citation type="submission" date="2020-05" db="EMBL/GenBank/DDBJ databases">
        <title>Electrophorus electricus (electric eel) genome, fEleEle1, primary haplotype.</title>
        <authorList>
            <person name="Myers G."/>
            <person name="Meyer A."/>
            <person name="Fedrigo O."/>
            <person name="Formenti G."/>
            <person name="Rhie A."/>
            <person name="Tracey A."/>
            <person name="Sims Y."/>
            <person name="Jarvis E.D."/>
        </authorList>
    </citation>
    <scope>NUCLEOTIDE SEQUENCE [LARGE SCALE GENOMIC DNA]</scope>
</reference>
<dbReference type="Gene3D" id="2.60.40.10">
    <property type="entry name" value="Immunoglobulins"/>
    <property type="match status" value="2"/>
</dbReference>
<keyword evidence="4" id="KW-0393">Immunoglobulin domain</keyword>
<dbReference type="InterPro" id="IPR036179">
    <property type="entry name" value="Ig-like_dom_sf"/>
</dbReference>
<dbReference type="Pfam" id="PF07686">
    <property type="entry name" value="V-set"/>
    <property type="match status" value="1"/>
</dbReference>
<name>A0AAY5EE23_ELEEL</name>
<dbReference type="GO" id="GO:0002250">
    <property type="term" value="P:adaptive immune response"/>
    <property type="evidence" value="ECO:0007669"/>
    <property type="project" value="UniProtKB-KW"/>
</dbReference>
<reference evidence="6" key="3">
    <citation type="submission" date="2025-09" db="UniProtKB">
        <authorList>
            <consortium name="Ensembl"/>
        </authorList>
    </citation>
    <scope>IDENTIFICATION</scope>
</reference>
<reference evidence="6" key="2">
    <citation type="submission" date="2025-08" db="UniProtKB">
        <authorList>
            <consortium name="Ensembl"/>
        </authorList>
    </citation>
    <scope>IDENTIFICATION</scope>
</reference>
<accession>A0AAY5EE23</accession>
<dbReference type="InterPro" id="IPR013783">
    <property type="entry name" value="Ig-like_fold"/>
</dbReference>
<dbReference type="AlphaFoldDB" id="A0AAY5EE23"/>
<feature type="domain" description="Immunoglobulin V-set" evidence="5">
    <location>
        <begin position="16"/>
        <end position="97"/>
    </location>
</feature>
<dbReference type="Ensembl" id="ENSEEET00000059955.1">
    <property type="protein sequence ID" value="ENSEEEP00000055236.1"/>
    <property type="gene ID" value="ENSEEEG00000025145.1"/>
</dbReference>
<keyword evidence="2" id="KW-0391">Immunity</keyword>
<dbReference type="InterPro" id="IPR051287">
    <property type="entry name" value="TCR_variable_region"/>
</dbReference>
<dbReference type="InterPro" id="IPR013106">
    <property type="entry name" value="Ig_V-set"/>
</dbReference>